<dbReference type="CDD" id="cd02440">
    <property type="entry name" value="AdoMet_MTases"/>
    <property type="match status" value="1"/>
</dbReference>
<dbReference type="Pfam" id="PF08241">
    <property type="entry name" value="Methyltransf_11"/>
    <property type="match status" value="1"/>
</dbReference>
<dbReference type="AlphaFoldDB" id="X0REH7"/>
<dbReference type="PANTHER" id="PTHR43464:SF82">
    <property type="entry name" value="METHYLTRANSFERASE DOMAIN-CONTAINING PROTEIN"/>
    <property type="match status" value="1"/>
</dbReference>
<dbReference type="SUPFAM" id="SSF53335">
    <property type="entry name" value="S-adenosyl-L-methionine-dependent methyltransferases"/>
    <property type="match status" value="1"/>
</dbReference>
<accession>X0REH7</accession>
<organism evidence="2">
    <name type="scientific">marine sediment metagenome</name>
    <dbReference type="NCBI Taxonomy" id="412755"/>
    <lineage>
        <taxon>unclassified sequences</taxon>
        <taxon>metagenomes</taxon>
        <taxon>ecological metagenomes</taxon>
    </lineage>
</organism>
<dbReference type="EMBL" id="BARS01007539">
    <property type="protein sequence ID" value="GAF67339.1"/>
    <property type="molecule type" value="Genomic_DNA"/>
</dbReference>
<protein>
    <recommendedName>
        <fullName evidence="1">Methyltransferase type 11 domain-containing protein</fullName>
    </recommendedName>
</protein>
<dbReference type="InterPro" id="IPR013216">
    <property type="entry name" value="Methyltransf_11"/>
</dbReference>
<dbReference type="Gene3D" id="3.40.50.150">
    <property type="entry name" value="Vaccinia Virus protein VP39"/>
    <property type="match status" value="1"/>
</dbReference>
<gene>
    <name evidence="2" type="ORF">S01H1_14486</name>
</gene>
<evidence type="ECO:0000313" key="2">
    <source>
        <dbReference type="EMBL" id="GAF67339.1"/>
    </source>
</evidence>
<sequence length="260" mass="30580">MNDNFSLEEKSNRELWDNRISDHMKSWYDIDNFKKGGSSLDEIQINEVGNVNGKHLLHLQCNIGIDTLSWAREGAIVTGVDFSPKAINIAKKLKEETNIDAQFICSNIFDLKEKINKKFDIVYTSQGVLCWIKNLSKWASVIRHFLKANGTFYIMEIHPFINIFDYFAQEPRIINSYFNSEKPEYYKENEKFEGYEWTWSLSNIVNALIKENLTIKFLNEYGKIFGNTHSFMERIDKNWWHIPGLKIPLMFTLKAIKQEK</sequence>
<dbReference type="PANTHER" id="PTHR43464">
    <property type="entry name" value="METHYLTRANSFERASE"/>
    <property type="match status" value="1"/>
</dbReference>
<dbReference type="InterPro" id="IPR029063">
    <property type="entry name" value="SAM-dependent_MTases_sf"/>
</dbReference>
<proteinExistence type="predicted"/>
<comment type="caution">
    <text evidence="2">The sequence shown here is derived from an EMBL/GenBank/DDBJ whole genome shotgun (WGS) entry which is preliminary data.</text>
</comment>
<evidence type="ECO:0000259" key="1">
    <source>
        <dbReference type="Pfam" id="PF08241"/>
    </source>
</evidence>
<reference evidence="2" key="1">
    <citation type="journal article" date="2014" name="Front. Microbiol.">
        <title>High frequency of phylogenetically diverse reductive dehalogenase-homologous genes in deep subseafloor sedimentary metagenomes.</title>
        <authorList>
            <person name="Kawai M."/>
            <person name="Futagami T."/>
            <person name="Toyoda A."/>
            <person name="Takaki Y."/>
            <person name="Nishi S."/>
            <person name="Hori S."/>
            <person name="Arai W."/>
            <person name="Tsubouchi T."/>
            <person name="Morono Y."/>
            <person name="Uchiyama I."/>
            <person name="Ito T."/>
            <person name="Fujiyama A."/>
            <person name="Inagaki F."/>
            <person name="Takami H."/>
        </authorList>
    </citation>
    <scope>NUCLEOTIDE SEQUENCE</scope>
    <source>
        <strain evidence="2">Expedition CK06-06</strain>
    </source>
</reference>
<feature type="domain" description="Methyltransferase type 11" evidence="1">
    <location>
        <begin position="57"/>
        <end position="154"/>
    </location>
</feature>
<dbReference type="GO" id="GO:0008757">
    <property type="term" value="F:S-adenosylmethionine-dependent methyltransferase activity"/>
    <property type="evidence" value="ECO:0007669"/>
    <property type="project" value="InterPro"/>
</dbReference>
<name>X0REH7_9ZZZZ</name>